<dbReference type="AlphaFoldDB" id="A0A8B8FA29"/>
<protein>
    <submittedName>
        <fullName evidence="2">Uncharacterized protein LOC112681444</fullName>
    </submittedName>
</protein>
<dbReference type="Proteomes" id="UP000694846">
    <property type="component" value="Unplaced"/>
</dbReference>
<reference evidence="2" key="1">
    <citation type="submission" date="2025-08" db="UniProtKB">
        <authorList>
            <consortium name="RefSeq"/>
        </authorList>
    </citation>
    <scope>IDENTIFICATION</scope>
    <source>
        <tissue evidence="2">Whole body</tissue>
    </source>
</reference>
<organism evidence="1 2">
    <name type="scientific">Sipha flava</name>
    <name type="common">yellow sugarcane aphid</name>
    <dbReference type="NCBI Taxonomy" id="143950"/>
    <lineage>
        <taxon>Eukaryota</taxon>
        <taxon>Metazoa</taxon>
        <taxon>Ecdysozoa</taxon>
        <taxon>Arthropoda</taxon>
        <taxon>Hexapoda</taxon>
        <taxon>Insecta</taxon>
        <taxon>Pterygota</taxon>
        <taxon>Neoptera</taxon>
        <taxon>Paraneoptera</taxon>
        <taxon>Hemiptera</taxon>
        <taxon>Sternorrhyncha</taxon>
        <taxon>Aphidomorpha</taxon>
        <taxon>Aphidoidea</taxon>
        <taxon>Aphididae</taxon>
        <taxon>Sipha</taxon>
    </lineage>
</organism>
<dbReference type="GeneID" id="112681444"/>
<evidence type="ECO:0000313" key="2">
    <source>
        <dbReference type="RefSeq" id="XP_025407481.1"/>
    </source>
</evidence>
<dbReference type="OrthoDB" id="6626659at2759"/>
<accession>A0A8B8FA29</accession>
<gene>
    <name evidence="2" type="primary">LOC112681444</name>
</gene>
<name>A0A8B8FA29_9HEMI</name>
<evidence type="ECO:0000313" key="1">
    <source>
        <dbReference type="Proteomes" id="UP000694846"/>
    </source>
</evidence>
<dbReference type="RefSeq" id="XP_025407481.1">
    <property type="nucleotide sequence ID" value="XM_025551696.1"/>
</dbReference>
<sequence>MTSESKTEVFIIMLSHVTSPPRRPHHTKKIKENFRVPEITAASGNEVSASAVYNTLEDWNLVENVQAFGFDTTASKTGRLKGACTILEQKLERDVLYFGCRHHVFEIVLAAVFTKCKFTVSGPDIPLFKRFQANRSKINTQHFIPGINSTKVQEVFKNNLDDILISLKTAISKKLPREDHRELLDLSIIYLGGVPPGGIHFRKPGAYHMAKWMAKAIYTLKLHLF</sequence>
<proteinExistence type="predicted"/>
<keyword evidence="1" id="KW-1185">Reference proteome</keyword>